<reference evidence="3" key="1">
    <citation type="journal article" date="2019" name="Int. J. Syst. Evol. Microbiol.">
        <title>The Global Catalogue of Microorganisms (GCM) 10K type strain sequencing project: providing services to taxonomists for standard genome sequencing and annotation.</title>
        <authorList>
            <consortium name="The Broad Institute Genomics Platform"/>
            <consortium name="The Broad Institute Genome Sequencing Center for Infectious Disease"/>
            <person name="Wu L."/>
            <person name="Ma J."/>
        </authorList>
    </citation>
    <scope>NUCLEOTIDE SEQUENCE [LARGE SCALE GENOMIC DNA]</scope>
    <source>
        <strain evidence="3">JCM 8201</strain>
    </source>
</reference>
<sequence>MCADRPRSSRRCRSNSTRPSPFTPVTLPAKRADDPYSWVLERKRADPARRAASGIRPGAVRDLPALAPGGMGGRVAREPGSPGGPGGLDGRAAREPGGWMAREAGR</sequence>
<comment type="caution">
    <text evidence="2">The sequence shown here is derived from an EMBL/GenBank/DDBJ whole genome shotgun (WGS) entry which is preliminary data.</text>
</comment>
<gene>
    <name evidence="2" type="ORF">GCM10010439_28710</name>
</gene>
<feature type="region of interest" description="Disordered" evidence="1">
    <location>
        <begin position="1"/>
        <end position="106"/>
    </location>
</feature>
<protein>
    <submittedName>
        <fullName evidence="2">Uncharacterized protein</fullName>
    </submittedName>
</protein>
<name>A0ABP6GRA6_9ACTN</name>
<organism evidence="2 3">
    <name type="scientific">Actinocorallia aurantiaca</name>
    <dbReference type="NCBI Taxonomy" id="46204"/>
    <lineage>
        <taxon>Bacteria</taxon>
        <taxon>Bacillati</taxon>
        <taxon>Actinomycetota</taxon>
        <taxon>Actinomycetes</taxon>
        <taxon>Streptosporangiales</taxon>
        <taxon>Thermomonosporaceae</taxon>
        <taxon>Actinocorallia</taxon>
    </lineage>
</organism>
<dbReference type="EMBL" id="BAAATZ010000009">
    <property type="protein sequence ID" value="GAA2726371.1"/>
    <property type="molecule type" value="Genomic_DNA"/>
</dbReference>
<evidence type="ECO:0000313" key="2">
    <source>
        <dbReference type="EMBL" id="GAA2726371.1"/>
    </source>
</evidence>
<proteinExistence type="predicted"/>
<accession>A0ABP6GRA6</accession>
<keyword evidence="3" id="KW-1185">Reference proteome</keyword>
<evidence type="ECO:0000256" key="1">
    <source>
        <dbReference type="SAM" id="MobiDB-lite"/>
    </source>
</evidence>
<dbReference type="Proteomes" id="UP001501842">
    <property type="component" value="Unassembled WGS sequence"/>
</dbReference>
<evidence type="ECO:0000313" key="3">
    <source>
        <dbReference type="Proteomes" id="UP001501842"/>
    </source>
</evidence>
<feature type="compositionally biased region" description="Basic and acidic residues" evidence="1">
    <location>
        <begin position="30"/>
        <end position="49"/>
    </location>
</feature>